<evidence type="ECO:0000313" key="1">
    <source>
        <dbReference type="EMBL" id="CDZ78630.1"/>
    </source>
</evidence>
<dbReference type="EMBL" id="CCSB01000003">
    <property type="protein sequence ID" value="CDZ78630.1"/>
    <property type="molecule type" value="Genomic_DNA"/>
</dbReference>
<proteinExistence type="predicted"/>
<dbReference type="AlphaFoldDB" id="A0A078KW02"/>
<dbReference type="STRING" id="1034943.BN59_02942"/>
<dbReference type="RefSeq" id="WP_044011753.1">
    <property type="nucleotide sequence ID" value="NZ_CCVW01000003.1"/>
</dbReference>
<name>A0A078KW02_9GAMM</name>
<keyword evidence="2" id="KW-1185">Reference proteome</keyword>
<organism evidence="1 2">
    <name type="scientific">Legionella massiliensis</name>
    <dbReference type="NCBI Taxonomy" id="1034943"/>
    <lineage>
        <taxon>Bacteria</taxon>
        <taxon>Pseudomonadati</taxon>
        <taxon>Pseudomonadota</taxon>
        <taxon>Gammaproteobacteria</taxon>
        <taxon>Legionellales</taxon>
        <taxon>Legionellaceae</taxon>
        <taxon>Legionella</taxon>
    </lineage>
</organism>
<dbReference type="Proteomes" id="UP000044071">
    <property type="component" value="Unassembled WGS sequence"/>
</dbReference>
<protein>
    <submittedName>
        <fullName evidence="1">Uncharacterized protein</fullName>
    </submittedName>
</protein>
<evidence type="ECO:0000313" key="2">
    <source>
        <dbReference type="Proteomes" id="UP000044071"/>
    </source>
</evidence>
<accession>A0A078KW02</accession>
<sequence>MNPSLFEKKCTELNNSKLLARAGNQYTSLLNLFANNLSATEQELQEFKNAWNWYAHMIIAHVREVQRSLPWGCLDRDQKQIVDDYLAGLKATLQEKKNIVMSQIEEKRWIANSVVPQNFKVESNFPGLDQEPSLPFDPWWPEVLATDLTFADLLQSANTFTDEAGVTNTTFSY</sequence>
<gene>
    <name evidence="1" type="ORF">BN59_02942</name>
</gene>
<reference evidence="1 2" key="1">
    <citation type="submission" date="2014-06" db="EMBL/GenBank/DDBJ databases">
        <authorList>
            <person name="Urmite Genomes Urmite Genomes"/>
        </authorList>
    </citation>
    <scope>NUCLEOTIDE SEQUENCE [LARGE SCALE GENOMIC DNA]</scope>
</reference>